<dbReference type="PRINTS" id="PR00759">
    <property type="entry name" value="BASICPTASE"/>
</dbReference>
<dbReference type="FunCoup" id="A0A1W4WEV0">
    <property type="interactions" value="4"/>
</dbReference>
<evidence type="ECO:0000256" key="5">
    <source>
        <dbReference type="PROSITE-ProRule" id="PRU00500"/>
    </source>
</evidence>
<name>A0A1W4WEV0_AGRPL</name>
<dbReference type="Proteomes" id="UP000192223">
    <property type="component" value="Unplaced"/>
</dbReference>
<dbReference type="PROSITE" id="PS50279">
    <property type="entry name" value="BPTI_KUNITZ_2"/>
    <property type="match status" value="1"/>
</dbReference>
<dbReference type="STRING" id="224129.A0A1W4WEV0"/>
<feature type="domain" description="Thyroglobulin type-1" evidence="9">
    <location>
        <begin position="1020"/>
        <end position="1087"/>
    </location>
</feature>
<dbReference type="InterPro" id="IPR036880">
    <property type="entry name" value="Kunitz_BPTI_sf"/>
</dbReference>
<feature type="region of interest" description="Disordered" evidence="6">
    <location>
        <begin position="1384"/>
        <end position="1403"/>
    </location>
</feature>
<comment type="subcellular location">
    <subcellularLocation>
        <location evidence="1">Secreted</location>
    </subcellularLocation>
</comment>
<proteinExistence type="predicted"/>
<dbReference type="InterPro" id="IPR036645">
    <property type="entry name" value="Elafin-like_sf"/>
</dbReference>
<dbReference type="PROSITE" id="PS00280">
    <property type="entry name" value="BPTI_KUNITZ_1"/>
    <property type="match status" value="1"/>
</dbReference>
<keyword evidence="7" id="KW-0812">Transmembrane</keyword>
<feature type="domain" description="Antistasin-like" evidence="10">
    <location>
        <begin position="845"/>
        <end position="870"/>
    </location>
</feature>
<dbReference type="Gene3D" id="4.10.410.10">
    <property type="entry name" value="Pancreatic trypsin inhibitor Kunitz domain"/>
    <property type="match status" value="1"/>
</dbReference>
<dbReference type="Pfam" id="PF14625">
    <property type="entry name" value="Lustrin_cystein"/>
    <property type="match status" value="3"/>
</dbReference>
<feature type="domain" description="Thyroglobulin type-1" evidence="9">
    <location>
        <begin position="357"/>
        <end position="424"/>
    </location>
</feature>
<organism evidence="12 13">
    <name type="scientific">Agrilus planipennis</name>
    <name type="common">Emerald ash borer</name>
    <name type="synonym">Agrilus marcopoli</name>
    <dbReference type="NCBI Taxonomy" id="224129"/>
    <lineage>
        <taxon>Eukaryota</taxon>
        <taxon>Metazoa</taxon>
        <taxon>Ecdysozoa</taxon>
        <taxon>Arthropoda</taxon>
        <taxon>Hexapoda</taxon>
        <taxon>Insecta</taxon>
        <taxon>Pterygota</taxon>
        <taxon>Neoptera</taxon>
        <taxon>Endopterygota</taxon>
        <taxon>Coleoptera</taxon>
        <taxon>Polyphaga</taxon>
        <taxon>Elateriformia</taxon>
        <taxon>Buprestoidea</taxon>
        <taxon>Buprestidae</taxon>
        <taxon>Agrilinae</taxon>
        <taxon>Agrilus</taxon>
    </lineage>
</organism>
<dbReference type="Gene3D" id="2.10.22.10">
    <property type="entry name" value="Antistasin, domain 1"/>
    <property type="match status" value="4"/>
</dbReference>
<feature type="domain" description="Antistasin-like" evidence="10">
    <location>
        <begin position="656"/>
        <end position="682"/>
    </location>
</feature>
<feature type="domain" description="Antistasin-like" evidence="10">
    <location>
        <begin position="444"/>
        <end position="469"/>
    </location>
</feature>
<feature type="domain" description="Thyroglobulin type-1" evidence="9">
    <location>
        <begin position="765"/>
        <end position="835"/>
    </location>
</feature>
<evidence type="ECO:0000256" key="6">
    <source>
        <dbReference type="SAM" id="MobiDB-lite"/>
    </source>
</evidence>
<dbReference type="CDD" id="cd00199">
    <property type="entry name" value="WAP"/>
    <property type="match status" value="1"/>
</dbReference>
<dbReference type="SUPFAM" id="SSF57262">
    <property type="entry name" value="Leech antihemostatic proteins"/>
    <property type="match status" value="3"/>
</dbReference>
<dbReference type="PROSITE" id="PS51390">
    <property type="entry name" value="WAP"/>
    <property type="match status" value="2"/>
</dbReference>
<evidence type="ECO:0000313" key="12">
    <source>
        <dbReference type="Proteomes" id="UP000192223"/>
    </source>
</evidence>
<dbReference type="GO" id="GO:0005615">
    <property type="term" value="C:extracellular space"/>
    <property type="evidence" value="ECO:0007669"/>
    <property type="project" value="TreeGrafter"/>
</dbReference>
<dbReference type="Pfam" id="PF00086">
    <property type="entry name" value="Thyroglobulin_1"/>
    <property type="match status" value="6"/>
</dbReference>
<dbReference type="SUPFAM" id="SSF57610">
    <property type="entry name" value="Thyroglobulin type-1 domain"/>
    <property type="match status" value="6"/>
</dbReference>
<feature type="disulfide bond" evidence="5">
    <location>
        <begin position="395"/>
        <end position="402"/>
    </location>
</feature>
<evidence type="ECO:0000256" key="1">
    <source>
        <dbReference type="ARBA" id="ARBA00004613"/>
    </source>
</evidence>
<dbReference type="PANTHER" id="PTHR12352">
    <property type="entry name" value="SECRETED MODULAR CALCIUM-BINDING PROTEIN"/>
    <property type="match status" value="1"/>
</dbReference>
<dbReference type="PROSITE" id="PS51162">
    <property type="entry name" value="THYROGLOBULIN_1_2"/>
    <property type="match status" value="6"/>
</dbReference>
<dbReference type="InterPro" id="IPR004094">
    <property type="entry name" value="Antistasin-like"/>
</dbReference>
<evidence type="ECO:0000256" key="4">
    <source>
        <dbReference type="ARBA" id="ARBA00023157"/>
    </source>
</evidence>
<dbReference type="GO" id="GO:0004867">
    <property type="term" value="F:serine-type endopeptidase inhibitor activity"/>
    <property type="evidence" value="ECO:0007669"/>
    <property type="project" value="InterPro"/>
</dbReference>
<evidence type="ECO:0000256" key="7">
    <source>
        <dbReference type="SAM" id="Phobius"/>
    </source>
</evidence>
<evidence type="ECO:0000256" key="3">
    <source>
        <dbReference type="ARBA" id="ARBA00022737"/>
    </source>
</evidence>
<dbReference type="GeneID" id="108735121"/>
<dbReference type="PANTHER" id="PTHR12352:SF31">
    <property type="entry name" value="PAPILIN-LIKE PROTEIN"/>
    <property type="match status" value="1"/>
</dbReference>
<dbReference type="PROSITE" id="PS00484">
    <property type="entry name" value="THYROGLOBULIN_1_1"/>
    <property type="match status" value="2"/>
</dbReference>
<dbReference type="InParanoid" id="A0A1W4WEV0"/>
<evidence type="ECO:0000313" key="13">
    <source>
        <dbReference type="RefSeq" id="XP_018322454.1"/>
    </source>
</evidence>
<dbReference type="Pfam" id="PF00095">
    <property type="entry name" value="WAP"/>
    <property type="match status" value="2"/>
</dbReference>
<dbReference type="SMART" id="SM00217">
    <property type="entry name" value="WAP"/>
    <property type="match status" value="2"/>
</dbReference>
<dbReference type="Gene3D" id="4.10.800.10">
    <property type="entry name" value="Thyroglobulin type-1"/>
    <property type="match status" value="6"/>
</dbReference>
<dbReference type="InterPro" id="IPR036857">
    <property type="entry name" value="Thyroglobulin_1_sf"/>
</dbReference>
<feature type="domain" description="Thyroglobulin type-1" evidence="9">
    <location>
        <begin position="114"/>
        <end position="185"/>
    </location>
</feature>
<dbReference type="PROSITE" id="PS51252">
    <property type="entry name" value="ANTISTASIN"/>
    <property type="match status" value="4"/>
</dbReference>
<dbReference type="InterPro" id="IPR006150">
    <property type="entry name" value="Cys_repeat_1"/>
</dbReference>
<feature type="domain" description="Thyroglobulin type-1" evidence="9">
    <location>
        <begin position="579"/>
        <end position="647"/>
    </location>
</feature>
<keyword evidence="7" id="KW-1133">Transmembrane helix</keyword>
<feature type="domain" description="BPTI/Kunitz inhibitor" evidence="8">
    <location>
        <begin position="961"/>
        <end position="1016"/>
    </location>
</feature>
<dbReference type="GO" id="GO:0007160">
    <property type="term" value="P:cell-matrix adhesion"/>
    <property type="evidence" value="ECO:0007669"/>
    <property type="project" value="TreeGrafter"/>
</dbReference>
<keyword evidence="4 5" id="KW-1015">Disulfide bond</keyword>
<feature type="disulfide bond" evidence="5">
    <location>
        <begin position="805"/>
        <end position="812"/>
    </location>
</feature>
<feature type="domain" description="WAP" evidence="11">
    <location>
        <begin position="716"/>
        <end position="763"/>
    </location>
</feature>
<accession>A0A1W4WEV0</accession>
<dbReference type="InterPro" id="IPR051950">
    <property type="entry name" value="Dev_reg/Prot_inhib"/>
</dbReference>
<gene>
    <name evidence="13" type="primary">LOC108735121</name>
</gene>
<feature type="domain" description="Antistasin-like" evidence="10">
    <location>
        <begin position="191"/>
        <end position="216"/>
    </location>
</feature>
<dbReference type="CDD" id="cd00191">
    <property type="entry name" value="TY"/>
    <property type="match status" value="6"/>
</dbReference>
<dbReference type="InterPro" id="IPR011061">
    <property type="entry name" value="Hirudin/antistatin"/>
</dbReference>
<dbReference type="Pfam" id="PF02822">
    <property type="entry name" value="Antistasin"/>
    <property type="match status" value="4"/>
</dbReference>
<dbReference type="InterPro" id="IPR000716">
    <property type="entry name" value="Thyroglobulin_1"/>
</dbReference>
<evidence type="ECO:0000259" key="8">
    <source>
        <dbReference type="PROSITE" id="PS50279"/>
    </source>
</evidence>
<feature type="disulfide bond" evidence="5">
    <location>
        <begin position="1058"/>
        <end position="1065"/>
    </location>
</feature>
<comment type="caution">
    <text evidence="5">Lacks conserved residue(s) required for the propagation of feature annotation.</text>
</comment>
<dbReference type="SMART" id="SM00289">
    <property type="entry name" value="WR1"/>
    <property type="match status" value="4"/>
</dbReference>
<evidence type="ECO:0000256" key="2">
    <source>
        <dbReference type="ARBA" id="ARBA00022525"/>
    </source>
</evidence>
<evidence type="ECO:0000259" key="9">
    <source>
        <dbReference type="PROSITE" id="PS51162"/>
    </source>
</evidence>
<feature type="domain" description="WAP" evidence="11">
    <location>
        <begin position="308"/>
        <end position="355"/>
    </location>
</feature>
<feature type="domain" description="Thyroglobulin type-1" evidence="9">
    <location>
        <begin position="1150"/>
        <end position="1199"/>
    </location>
</feature>
<dbReference type="CDD" id="cd00109">
    <property type="entry name" value="Kunitz-type"/>
    <property type="match status" value="1"/>
</dbReference>
<dbReference type="InterPro" id="IPR028150">
    <property type="entry name" value="Lustrin_cystein"/>
</dbReference>
<dbReference type="GO" id="GO:0005604">
    <property type="term" value="C:basement membrane"/>
    <property type="evidence" value="ECO:0007669"/>
    <property type="project" value="TreeGrafter"/>
</dbReference>
<keyword evidence="12" id="KW-1185">Reference proteome</keyword>
<dbReference type="SMART" id="SM00131">
    <property type="entry name" value="KU"/>
    <property type="match status" value="1"/>
</dbReference>
<dbReference type="RefSeq" id="XP_018322454.1">
    <property type="nucleotide sequence ID" value="XM_018466952.2"/>
</dbReference>
<sequence length="1403" mass="154309">MSHVVDDGCWQHRQLTQNPNLYSNCTISFPENHLVCNTCKGNRMRFVNHFLCGVLFFCLRTVLSLRDDPPAERKCPVLTECPFRAESCSQDEDCTPDSVCCKSPCGNVCTKQLFTGCQTLRKAASRRAKALGVDTKVVRMPRCNKSGGFEQIQCDNEIVSSCWCVDEQGFELPGTRAPAVALVNCTDPKPCASHTCRMYCPHGFALAPDGCPLCKCRDPCENIKCPNSLDCQLEELACADPPCPPVPTCKRGRSLENICPVGDPLRISDSIRPFLCGNDPGKPTCPPMYQCLVQSGNDYGVCCPASLSLKKPGTCPGTADTMVECGSTCTHDLECPSVQKCCNTDQCGRSCSHPQNITECIHQRMLSELLSVSEREGRGYIPQCSEDGQFKEKQCSRNGLVCWCVDRMGRKLKGSMGPAGNVNCSLVGARALSSGRSLQDANRCESLDCAAICEYGFKLDKDGCPTCKCDDPCHGYICPEDEECIAVKEANCMEFLCPSLPVCRPKTIYANPCSLGTPLTDDITGAPIACALRSDEIGTVCPLNYECISVPGSTQSVCCPTENYTETNDTSAVDSPRSQTMCEYLHNFGENMEGTRDGMALALPQPQCDSDGSYLPTQCSKGSCWCVDFFGTKIPKTEGKGNATEDCKSLRETLECLGLTCRMGCEYGFVLDEETRCPSCQCKDPCSDIKCGPSEECQLVEVSCTDHYCPPVPACLPKKNGQCPYLIPATSTSCDFECTSDLSCDGTQRCCSNGCGTQCVEPLLLTGCQHERHLLQHQANEAGKPAGQVYIPTCADDGNYASKQCDYGKQQCWCVDFRGFEVSKTRRSISEPLDCDNLPEEVYTCPMRKCVQDCVHGYEMDENGCRSCTCKDPCSKISCRGEGEICRLVDVECTTWPCPPMAMCLPKKENPCHNGEPLKLGNSNELATCGPEYEGCPSTHKCQLSPLGEYAVCCPKPRDVCFEPMETGSCSDPESFRNLTRFYFNSRKNKCEPFSYSGCRGNHNNFHSEETCNLVCPGILSQCERLKAKNQKSAERYKKPTFTPRCDQDTGSWQPVQCLEHVGVCWCVTPHGEPLKGTLTRGSEPECNFRQARGRGKNKAQAEEVEVVLEELMMQLGSIDYDEEEDDMRVHSTESAIVRTSSEDVMDSSLTRCQALKAQCDEDGKFLPTQCEKGVCWCVDEAGRQLQGSGVFYKDERNCKFTPVEEVEVILGLRGNHDEVSAIPIVNRIQKIVVSLNGTIKGEDVRADPDSDVLYIKFSLIGNNKVDVAYKLEELVRQKKLSELTADFTLSSFINQLGYAPAPIVEERIVALENREIVSQSPVSVTAPYHTALIVVAAGSAFVISVLVVLIILYRRKMASLKNKVIKSEEGNQRFLSPKPFYVELPNEKSPAPVRTSPTSETT</sequence>
<keyword evidence="2" id="KW-0964">Secreted</keyword>
<evidence type="ECO:0000259" key="10">
    <source>
        <dbReference type="PROSITE" id="PS51252"/>
    </source>
</evidence>
<protein>
    <submittedName>
        <fullName evidence="13">Balbiani ring protein 3 isoform X1</fullName>
    </submittedName>
</protein>
<evidence type="ECO:0000259" key="11">
    <source>
        <dbReference type="PROSITE" id="PS51390"/>
    </source>
</evidence>
<keyword evidence="3" id="KW-0677">Repeat</keyword>
<feature type="transmembrane region" description="Helical" evidence="7">
    <location>
        <begin position="1329"/>
        <end position="1354"/>
    </location>
</feature>
<dbReference type="Pfam" id="PF00014">
    <property type="entry name" value="Kunitz_BPTI"/>
    <property type="match status" value="1"/>
</dbReference>
<feature type="disulfide bond" evidence="5">
    <location>
        <begin position="404"/>
        <end position="424"/>
    </location>
</feature>
<keyword evidence="7" id="KW-0472">Membrane</keyword>
<reference evidence="13" key="1">
    <citation type="submission" date="2025-08" db="UniProtKB">
        <authorList>
            <consortium name="RefSeq"/>
        </authorList>
    </citation>
    <scope>IDENTIFICATION</scope>
    <source>
        <tissue evidence="13">Entire body</tissue>
    </source>
</reference>
<dbReference type="InterPro" id="IPR020901">
    <property type="entry name" value="Prtase_inh_Kunz-CS"/>
</dbReference>
<dbReference type="Gene3D" id="4.10.75.10">
    <property type="entry name" value="Elafin-like"/>
    <property type="match status" value="2"/>
</dbReference>
<dbReference type="KEGG" id="apln:108735121"/>
<dbReference type="InterPro" id="IPR002223">
    <property type="entry name" value="Kunitz_BPTI"/>
</dbReference>
<feature type="disulfide bond" evidence="5">
    <location>
        <begin position="1067"/>
        <end position="1087"/>
    </location>
</feature>
<dbReference type="SMART" id="SM00211">
    <property type="entry name" value="TY"/>
    <property type="match status" value="6"/>
</dbReference>
<dbReference type="InterPro" id="IPR008197">
    <property type="entry name" value="WAP_dom"/>
</dbReference>
<dbReference type="SUPFAM" id="SSF57362">
    <property type="entry name" value="BPTI-like"/>
    <property type="match status" value="1"/>
</dbReference>
<dbReference type="OrthoDB" id="406800at2759"/>